<organism evidence="1 2">
    <name type="scientific">Zopfia rhizophila CBS 207.26</name>
    <dbReference type="NCBI Taxonomy" id="1314779"/>
    <lineage>
        <taxon>Eukaryota</taxon>
        <taxon>Fungi</taxon>
        <taxon>Dikarya</taxon>
        <taxon>Ascomycota</taxon>
        <taxon>Pezizomycotina</taxon>
        <taxon>Dothideomycetes</taxon>
        <taxon>Dothideomycetes incertae sedis</taxon>
        <taxon>Zopfiaceae</taxon>
        <taxon>Zopfia</taxon>
    </lineage>
</organism>
<dbReference type="SUPFAM" id="SSF159501">
    <property type="entry name" value="EreA/ChaN-like"/>
    <property type="match status" value="1"/>
</dbReference>
<accession>A0A6A6DNW2</accession>
<dbReference type="PANTHER" id="PTHR31299">
    <property type="entry name" value="ESTERASE, PUTATIVE (AFU_ORTHOLOGUE AFUA_1G05850)-RELATED"/>
    <property type="match status" value="1"/>
</dbReference>
<dbReference type="PIRSF" id="PIRSF036794">
    <property type="entry name" value="UCP_erythr_ester"/>
    <property type="match status" value="1"/>
</dbReference>
<evidence type="ECO:0000313" key="1">
    <source>
        <dbReference type="EMBL" id="KAF2180078.1"/>
    </source>
</evidence>
<dbReference type="Pfam" id="PF05139">
    <property type="entry name" value="Erythro_esteras"/>
    <property type="match status" value="1"/>
</dbReference>
<dbReference type="GO" id="GO:0046677">
    <property type="term" value="P:response to antibiotic"/>
    <property type="evidence" value="ECO:0007669"/>
    <property type="project" value="InterPro"/>
</dbReference>
<keyword evidence="2" id="KW-1185">Reference proteome</keyword>
<gene>
    <name evidence="1" type="ORF">K469DRAFT_715703</name>
</gene>
<reference evidence="1" key="1">
    <citation type="journal article" date="2020" name="Stud. Mycol.">
        <title>101 Dothideomycetes genomes: a test case for predicting lifestyles and emergence of pathogens.</title>
        <authorList>
            <person name="Haridas S."/>
            <person name="Albert R."/>
            <person name="Binder M."/>
            <person name="Bloem J."/>
            <person name="Labutti K."/>
            <person name="Salamov A."/>
            <person name="Andreopoulos B."/>
            <person name="Baker S."/>
            <person name="Barry K."/>
            <person name="Bills G."/>
            <person name="Bluhm B."/>
            <person name="Cannon C."/>
            <person name="Castanera R."/>
            <person name="Culley D."/>
            <person name="Daum C."/>
            <person name="Ezra D."/>
            <person name="Gonzalez J."/>
            <person name="Henrissat B."/>
            <person name="Kuo A."/>
            <person name="Liang C."/>
            <person name="Lipzen A."/>
            <person name="Lutzoni F."/>
            <person name="Magnuson J."/>
            <person name="Mondo S."/>
            <person name="Nolan M."/>
            <person name="Ohm R."/>
            <person name="Pangilinan J."/>
            <person name="Park H.-J."/>
            <person name="Ramirez L."/>
            <person name="Alfaro M."/>
            <person name="Sun H."/>
            <person name="Tritt A."/>
            <person name="Yoshinaga Y."/>
            <person name="Zwiers L.-H."/>
            <person name="Turgeon B."/>
            <person name="Goodwin S."/>
            <person name="Spatafora J."/>
            <person name="Crous P."/>
            <person name="Grigoriev I."/>
        </authorList>
    </citation>
    <scope>NUCLEOTIDE SEQUENCE</scope>
    <source>
        <strain evidence="1">CBS 207.26</strain>
    </source>
</reference>
<evidence type="ECO:0000313" key="2">
    <source>
        <dbReference type="Proteomes" id="UP000800200"/>
    </source>
</evidence>
<dbReference type="OrthoDB" id="413649at2759"/>
<dbReference type="Gene3D" id="3.30.1870.10">
    <property type="entry name" value="EreA-like, domain 2"/>
    <property type="match status" value="1"/>
</dbReference>
<dbReference type="Proteomes" id="UP000800200">
    <property type="component" value="Unassembled WGS sequence"/>
</dbReference>
<dbReference type="PANTHER" id="PTHR31299:SF0">
    <property type="entry name" value="ESTERASE, PUTATIVE (AFU_ORTHOLOGUE AFUA_1G05850)-RELATED"/>
    <property type="match status" value="1"/>
</dbReference>
<dbReference type="InterPro" id="IPR052036">
    <property type="entry name" value="Hydrolase/PRTase-associated"/>
</dbReference>
<dbReference type="CDD" id="cd14728">
    <property type="entry name" value="Ere-like"/>
    <property type="match status" value="1"/>
</dbReference>
<dbReference type="Gene3D" id="3.40.1660.10">
    <property type="entry name" value="EreA-like (biosynthetic domain)"/>
    <property type="match status" value="1"/>
</dbReference>
<dbReference type="InterPro" id="IPR007815">
    <property type="entry name" value="Emycin_Estase"/>
</dbReference>
<name>A0A6A6DNW2_9PEZI</name>
<proteinExistence type="predicted"/>
<sequence>MVQALSGVVKEACKPFADIDSKSFGSFFDSFAGSRVVLIGDASHGTSEFYRARAAITKRLIEQHGFSVVAIEGDWPDCRVIDNYVRQHPSAKGKTPMPVFKHFPEWMWRNQEVQDFVDWLRAYNTQLSLEKRAGFYGLDLYSMGSSIHAVIEYLNKVDPELAKDARRYGCLQPWINDPALYGRAAMHKGYAPCEAGVIKMLRTLLTKRIELSTHPENGENFFDAEMNARLIQDSERYYRSMYWGDSASWNIRDTHMFNTLTRVLKAKPGAKAVVWAHNSHLGDARATGMGQNRDELNLGQLCRENFTNPGEVSIISMGTHSGEVAASDAWDGPMRTMAINPSRADSYERIMHDTGIPSFFLDLRKGWQSEEVRKALEEEKLERFIGVVYHPKTERWSHYVKASLTRQVDAFVWFDKTSAVRAFEVQQPDEAIARGETYPFGL</sequence>
<dbReference type="EMBL" id="ML994660">
    <property type="protein sequence ID" value="KAF2180078.1"/>
    <property type="molecule type" value="Genomic_DNA"/>
</dbReference>
<dbReference type="AlphaFoldDB" id="A0A6A6DNW2"/>
<protein>
    <submittedName>
        <fullName evidence="1">Putative erythromycin esterase</fullName>
    </submittedName>
</protein>
<dbReference type="InterPro" id="IPR014622">
    <property type="entry name" value="UCP036794_erythomycin"/>
</dbReference>